<protein>
    <recommendedName>
        <fullName evidence="15">NADH-ubiquinone oxidoreductase B12 subunit</fullName>
    </recommendedName>
</protein>
<keyword evidence="6 12" id="KW-0812">Transmembrane</keyword>
<keyword evidence="8" id="KW-0249">Electron transport</keyword>
<organism evidence="13 14">
    <name type="scientific">Viridothelium virens</name>
    <name type="common">Speckled blister lichen</name>
    <name type="synonym">Trypethelium virens</name>
    <dbReference type="NCBI Taxonomy" id="1048519"/>
    <lineage>
        <taxon>Eukaryota</taxon>
        <taxon>Fungi</taxon>
        <taxon>Dikarya</taxon>
        <taxon>Ascomycota</taxon>
        <taxon>Pezizomycotina</taxon>
        <taxon>Dothideomycetes</taxon>
        <taxon>Dothideomycetes incertae sedis</taxon>
        <taxon>Trypetheliales</taxon>
        <taxon>Trypetheliaceae</taxon>
        <taxon>Viridothelium</taxon>
    </lineage>
</organism>
<dbReference type="PANTHER" id="PTHR15082:SF2">
    <property type="entry name" value="NADH DEHYDROGENASE [UBIQUINONE] 1 BETA SUBCOMPLEX SUBUNIT 3"/>
    <property type="match status" value="1"/>
</dbReference>
<sequence>MPPRTSITGFDRAKFVAAGGAPRNDPWWRNEQWRYSGPFTRWNRFKGAFPGLGLATGAFIIYLAYDAVVARPDHSHAESGHH</sequence>
<comment type="function">
    <text evidence="1">Accessory subunit of the mitochondrial membrane respiratory chain NADH dehydrogenase (Complex I), that is believed not to be involved in catalysis. Complex I functions in the transfer of electrons from NADH to the respiratory chain. The immediate electron acceptor for the enzyme is believed to be ubiquinone.</text>
</comment>
<keyword evidence="5" id="KW-0679">Respiratory chain</keyword>
<name>A0A6A6HL99_VIRVR</name>
<evidence type="ECO:0000256" key="2">
    <source>
        <dbReference type="ARBA" id="ARBA00004298"/>
    </source>
</evidence>
<keyword evidence="14" id="KW-1185">Reference proteome</keyword>
<dbReference type="Proteomes" id="UP000800092">
    <property type="component" value="Unassembled WGS sequence"/>
</dbReference>
<evidence type="ECO:0000256" key="12">
    <source>
        <dbReference type="SAM" id="Phobius"/>
    </source>
</evidence>
<dbReference type="PANTHER" id="PTHR15082">
    <property type="entry name" value="NADH-UBIQUINONE OXIDOREDUCTASE B12 SUBUNIT"/>
    <property type="match status" value="1"/>
</dbReference>
<evidence type="ECO:0000256" key="9">
    <source>
        <dbReference type="ARBA" id="ARBA00022989"/>
    </source>
</evidence>
<evidence type="ECO:0000256" key="4">
    <source>
        <dbReference type="ARBA" id="ARBA00022448"/>
    </source>
</evidence>
<evidence type="ECO:0000256" key="3">
    <source>
        <dbReference type="ARBA" id="ARBA00005667"/>
    </source>
</evidence>
<evidence type="ECO:0000256" key="11">
    <source>
        <dbReference type="ARBA" id="ARBA00023136"/>
    </source>
</evidence>
<keyword evidence="11 12" id="KW-0472">Membrane</keyword>
<dbReference type="AlphaFoldDB" id="A0A6A6HL99"/>
<keyword evidence="7" id="KW-0999">Mitochondrion inner membrane</keyword>
<dbReference type="OrthoDB" id="521512at2759"/>
<evidence type="ECO:0000256" key="1">
    <source>
        <dbReference type="ARBA" id="ARBA00003195"/>
    </source>
</evidence>
<keyword evidence="9 12" id="KW-1133">Transmembrane helix</keyword>
<comment type="similarity">
    <text evidence="3">Belongs to the complex I NDUFB3 subunit family.</text>
</comment>
<feature type="transmembrane region" description="Helical" evidence="12">
    <location>
        <begin position="47"/>
        <end position="65"/>
    </location>
</feature>
<dbReference type="GO" id="GO:0022900">
    <property type="term" value="P:electron transport chain"/>
    <property type="evidence" value="ECO:0007669"/>
    <property type="project" value="InterPro"/>
</dbReference>
<keyword evidence="4" id="KW-0813">Transport</keyword>
<dbReference type="InterPro" id="IPR012576">
    <property type="entry name" value="NDUFB3"/>
</dbReference>
<keyword evidence="10" id="KW-0496">Mitochondrion</keyword>
<accession>A0A6A6HL99</accession>
<dbReference type="GO" id="GO:0032981">
    <property type="term" value="P:mitochondrial respiratory chain complex I assembly"/>
    <property type="evidence" value="ECO:0007669"/>
    <property type="project" value="TreeGrafter"/>
</dbReference>
<proteinExistence type="inferred from homology"/>
<evidence type="ECO:0000256" key="6">
    <source>
        <dbReference type="ARBA" id="ARBA00022692"/>
    </source>
</evidence>
<dbReference type="EMBL" id="ML991775">
    <property type="protein sequence ID" value="KAF2238751.1"/>
    <property type="molecule type" value="Genomic_DNA"/>
</dbReference>
<dbReference type="Pfam" id="PF08122">
    <property type="entry name" value="NDUF_B12"/>
    <property type="match status" value="1"/>
</dbReference>
<evidence type="ECO:0000313" key="13">
    <source>
        <dbReference type="EMBL" id="KAF2238751.1"/>
    </source>
</evidence>
<comment type="subcellular location">
    <subcellularLocation>
        <location evidence="2">Mitochondrion inner membrane</location>
        <topology evidence="2">Single-pass membrane protein</topology>
        <orientation evidence="2">Matrix side</orientation>
    </subcellularLocation>
</comment>
<evidence type="ECO:0000313" key="14">
    <source>
        <dbReference type="Proteomes" id="UP000800092"/>
    </source>
</evidence>
<gene>
    <name evidence="13" type="ORF">EV356DRAFT_529184</name>
</gene>
<reference evidence="13" key="1">
    <citation type="journal article" date="2020" name="Stud. Mycol.">
        <title>101 Dothideomycetes genomes: a test case for predicting lifestyles and emergence of pathogens.</title>
        <authorList>
            <person name="Haridas S."/>
            <person name="Albert R."/>
            <person name="Binder M."/>
            <person name="Bloem J."/>
            <person name="Labutti K."/>
            <person name="Salamov A."/>
            <person name="Andreopoulos B."/>
            <person name="Baker S."/>
            <person name="Barry K."/>
            <person name="Bills G."/>
            <person name="Bluhm B."/>
            <person name="Cannon C."/>
            <person name="Castanera R."/>
            <person name="Culley D."/>
            <person name="Daum C."/>
            <person name="Ezra D."/>
            <person name="Gonzalez J."/>
            <person name="Henrissat B."/>
            <person name="Kuo A."/>
            <person name="Liang C."/>
            <person name="Lipzen A."/>
            <person name="Lutzoni F."/>
            <person name="Magnuson J."/>
            <person name="Mondo S."/>
            <person name="Nolan M."/>
            <person name="Ohm R."/>
            <person name="Pangilinan J."/>
            <person name="Park H.-J."/>
            <person name="Ramirez L."/>
            <person name="Alfaro M."/>
            <person name="Sun H."/>
            <person name="Tritt A."/>
            <person name="Yoshinaga Y."/>
            <person name="Zwiers L.-H."/>
            <person name="Turgeon B."/>
            <person name="Goodwin S."/>
            <person name="Spatafora J."/>
            <person name="Crous P."/>
            <person name="Grigoriev I."/>
        </authorList>
    </citation>
    <scope>NUCLEOTIDE SEQUENCE</scope>
    <source>
        <strain evidence="13">Tuck. ex Michener</strain>
    </source>
</reference>
<evidence type="ECO:0000256" key="8">
    <source>
        <dbReference type="ARBA" id="ARBA00022982"/>
    </source>
</evidence>
<dbReference type="GO" id="GO:0005743">
    <property type="term" value="C:mitochondrial inner membrane"/>
    <property type="evidence" value="ECO:0007669"/>
    <property type="project" value="UniProtKB-SubCell"/>
</dbReference>
<evidence type="ECO:0000256" key="5">
    <source>
        <dbReference type="ARBA" id="ARBA00022660"/>
    </source>
</evidence>
<evidence type="ECO:0000256" key="7">
    <source>
        <dbReference type="ARBA" id="ARBA00022792"/>
    </source>
</evidence>
<evidence type="ECO:0000256" key="10">
    <source>
        <dbReference type="ARBA" id="ARBA00023128"/>
    </source>
</evidence>
<evidence type="ECO:0008006" key="15">
    <source>
        <dbReference type="Google" id="ProtNLM"/>
    </source>
</evidence>